<proteinExistence type="predicted"/>
<name>A0A9D4TZI3_CHLVU</name>
<accession>A0A9D4TZI3</accession>
<dbReference type="PANTHER" id="PTHR46521:SF4">
    <property type="entry name" value="SUCROSE-PHOSPHATASE 2-RELATED"/>
    <property type="match status" value="1"/>
</dbReference>
<keyword evidence="5" id="KW-1185">Reference proteome</keyword>
<dbReference type="PANTHER" id="PTHR46521">
    <property type="entry name" value="SUCROSE-PHOSPHATASE 2-RELATED"/>
    <property type="match status" value="1"/>
</dbReference>
<dbReference type="InterPro" id="IPR013783">
    <property type="entry name" value="Ig-like_fold"/>
</dbReference>
<dbReference type="Gene3D" id="2.60.40.10">
    <property type="entry name" value="Immunoglobulins"/>
    <property type="match status" value="1"/>
</dbReference>
<evidence type="ECO:0000256" key="1">
    <source>
        <dbReference type="ARBA" id="ARBA00022801"/>
    </source>
</evidence>
<dbReference type="Gene3D" id="3.40.50.1000">
    <property type="entry name" value="HAD superfamily/HAD-like"/>
    <property type="match status" value="1"/>
</dbReference>
<dbReference type="Gene3D" id="3.90.1070.10">
    <property type="match status" value="1"/>
</dbReference>
<dbReference type="Pfam" id="PF05116">
    <property type="entry name" value="S6PP"/>
    <property type="match status" value="1"/>
</dbReference>
<protein>
    <recommendedName>
        <fullName evidence="3">Sucrose phosphatase-like domain-containing protein</fullName>
    </recommendedName>
</protein>
<feature type="region of interest" description="Disordered" evidence="2">
    <location>
        <begin position="11"/>
        <end position="75"/>
    </location>
</feature>
<dbReference type="SFLD" id="SFLDS00003">
    <property type="entry name" value="Haloacid_Dehalogenase"/>
    <property type="match status" value="1"/>
</dbReference>
<dbReference type="InterPro" id="IPR036412">
    <property type="entry name" value="HAD-like_sf"/>
</dbReference>
<evidence type="ECO:0000313" key="5">
    <source>
        <dbReference type="Proteomes" id="UP001055712"/>
    </source>
</evidence>
<feature type="compositionally biased region" description="Basic and acidic residues" evidence="2">
    <location>
        <begin position="43"/>
        <end position="52"/>
    </location>
</feature>
<evidence type="ECO:0000256" key="2">
    <source>
        <dbReference type="SAM" id="MobiDB-lite"/>
    </source>
</evidence>
<reference evidence="4" key="1">
    <citation type="journal article" date="2019" name="Plant J.">
        <title>Chlorella vulgaris genome assembly and annotation reveals the molecular basis for metabolic acclimation to high light conditions.</title>
        <authorList>
            <person name="Cecchin M."/>
            <person name="Marcolungo L."/>
            <person name="Rossato M."/>
            <person name="Girolomoni L."/>
            <person name="Cosentino E."/>
            <person name="Cuine S."/>
            <person name="Li-Beisson Y."/>
            <person name="Delledonne M."/>
            <person name="Ballottari M."/>
        </authorList>
    </citation>
    <scope>NUCLEOTIDE SEQUENCE</scope>
    <source>
        <strain evidence="4">211/11P</strain>
    </source>
</reference>
<organism evidence="4 5">
    <name type="scientific">Chlorella vulgaris</name>
    <name type="common">Green alga</name>
    <dbReference type="NCBI Taxonomy" id="3077"/>
    <lineage>
        <taxon>Eukaryota</taxon>
        <taxon>Viridiplantae</taxon>
        <taxon>Chlorophyta</taxon>
        <taxon>core chlorophytes</taxon>
        <taxon>Trebouxiophyceae</taxon>
        <taxon>Chlorellales</taxon>
        <taxon>Chlorellaceae</taxon>
        <taxon>Chlorella clade</taxon>
        <taxon>Chlorella</taxon>
    </lineage>
</organism>
<dbReference type="OrthoDB" id="531008at2759"/>
<gene>
    <name evidence="4" type="ORF">D9Q98_001079</name>
</gene>
<comment type="caution">
    <text evidence="4">The sequence shown here is derived from an EMBL/GenBank/DDBJ whole genome shotgun (WGS) entry which is preliminary data.</text>
</comment>
<dbReference type="InterPro" id="IPR006380">
    <property type="entry name" value="SPP-like_dom"/>
</dbReference>
<dbReference type="AlphaFoldDB" id="A0A9D4TZI3"/>
<feature type="domain" description="Sucrose phosphatase-like" evidence="3">
    <location>
        <begin position="195"/>
        <end position="458"/>
    </location>
</feature>
<dbReference type="EMBL" id="SIDB01000001">
    <property type="protein sequence ID" value="KAI3438658.1"/>
    <property type="molecule type" value="Genomic_DNA"/>
</dbReference>
<dbReference type="SFLD" id="SFLDG01140">
    <property type="entry name" value="C2.B:_Phosphomannomutase_and_P"/>
    <property type="match status" value="1"/>
</dbReference>
<reference evidence="4" key="2">
    <citation type="submission" date="2020-11" db="EMBL/GenBank/DDBJ databases">
        <authorList>
            <person name="Cecchin M."/>
            <person name="Marcolungo L."/>
            <person name="Rossato M."/>
            <person name="Girolomoni L."/>
            <person name="Cosentino E."/>
            <person name="Cuine S."/>
            <person name="Li-Beisson Y."/>
            <person name="Delledonne M."/>
            <person name="Ballottari M."/>
        </authorList>
    </citation>
    <scope>NUCLEOTIDE SEQUENCE</scope>
    <source>
        <strain evidence="4">211/11P</strain>
        <tissue evidence="4">Whole cell</tissue>
    </source>
</reference>
<dbReference type="GO" id="GO:0016787">
    <property type="term" value="F:hydrolase activity"/>
    <property type="evidence" value="ECO:0007669"/>
    <property type="project" value="UniProtKB-KW"/>
</dbReference>
<keyword evidence="1" id="KW-0378">Hydrolase</keyword>
<dbReference type="Proteomes" id="UP001055712">
    <property type="component" value="Unassembled WGS sequence"/>
</dbReference>
<dbReference type="SUPFAM" id="SSF56784">
    <property type="entry name" value="HAD-like"/>
    <property type="match status" value="1"/>
</dbReference>
<sequence>MHAACSFQARPGLAPFGAPRRGVTCSAVSGRRGRPQVEPPEAPSHRNGEPQHHHNGSSAGFSLGLPGGGASGRTHLATPSLQFHYHNSSWSQPILHASISGGEWKGVPMQQVVSGSGWWEAAGLHKAAATALAAAASSNGNGKGLNPGAPPLLEFVVTDGLGTWDKPADGSNYAITAPGRWSLNGGSLAAATAPAVLVCSDLDDTMVGDDEATAAFSTWWQAEAVPAGGRLVYNTGRALDLFEQLLGEKCGCMAEPDMLVSAIGTRIYVKQQGRWVEDEAFTASLGQGWQLEGVREACYRALARVGKDAMHFRPPSEMSEHKVTCGVRLDVLDSVLAGIKRELADGGVRHRIVVSGSGDWRFLDLVPAEAGKLQALEYARRTLGFAPEQTVACGDSGNDIDMLEGRHRSIVVGNAHPVLLEWAEARQRSLAGGAQGGELLVTAAHRAHGILEGLRSFGFK</sequence>
<dbReference type="SFLD" id="SFLDG01141">
    <property type="entry name" value="C2.B.1:_Sucrose_Phosphatase_Li"/>
    <property type="match status" value="1"/>
</dbReference>
<evidence type="ECO:0000313" key="4">
    <source>
        <dbReference type="EMBL" id="KAI3438658.1"/>
    </source>
</evidence>
<dbReference type="InterPro" id="IPR023214">
    <property type="entry name" value="HAD_sf"/>
</dbReference>
<evidence type="ECO:0000259" key="3">
    <source>
        <dbReference type="Pfam" id="PF05116"/>
    </source>
</evidence>
<dbReference type="InterPro" id="IPR051518">
    <property type="entry name" value="Sucrose_Phosphatase"/>
</dbReference>